<feature type="compositionally biased region" description="Low complexity" evidence="1">
    <location>
        <begin position="237"/>
        <end position="246"/>
    </location>
</feature>
<accession>A0A819R320</accession>
<comment type="caution">
    <text evidence="2">The sequence shown here is derived from an EMBL/GenBank/DDBJ whole genome shotgun (WGS) entry which is preliminary data.</text>
</comment>
<evidence type="ECO:0000313" key="2">
    <source>
        <dbReference type="EMBL" id="CAF4041215.1"/>
    </source>
</evidence>
<feature type="region of interest" description="Disordered" evidence="1">
    <location>
        <begin position="198"/>
        <end position="246"/>
    </location>
</feature>
<proteinExistence type="predicted"/>
<feature type="compositionally biased region" description="Acidic residues" evidence="1">
    <location>
        <begin position="216"/>
        <end position="232"/>
    </location>
</feature>
<dbReference type="Proteomes" id="UP000663836">
    <property type="component" value="Unassembled WGS sequence"/>
</dbReference>
<name>A0A819R320_9BILA</name>
<sequence length="313" mass="35524">MHAGECSWGTKCRKWTCTKIHPVGRTQLCPNKNHCNDHACGYLHPPKHAEPSKPIVAMPLVTCNKPNISPGSEKEGPKEVIELSIAEQNFLESFGNKILNKIRNEQGIKNVKVKGGKLQLSGNSLTITNIKSYLKQALHEQNVTITNSLKKYLQSSAKGRLIKRFLQKYSVGISYLEISTNASLTSNDMLTSKNRIHGHDEDEREKQYNNDRDVNQSEDEQEEEEEDDDDDDDRKSNISNTSSNVTNISSNLKHCRRYAQKFIQITLCNDSKDLLSKAIKELKSYSLYTQLWVLTQDEITYILKQPQSGKPSQ</sequence>
<evidence type="ECO:0000313" key="3">
    <source>
        <dbReference type="Proteomes" id="UP000663836"/>
    </source>
</evidence>
<reference evidence="2" key="1">
    <citation type="submission" date="2021-02" db="EMBL/GenBank/DDBJ databases">
        <authorList>
            <person name="Nowell W R."/>
        </authorList>
    </citation>
    <scope>NUCLEOTIDE SEQUENCE</scope>
</reference>
<protein>
    <submittedName>
        <fullName evidence="2">Uncharacterized protein</fullName>
    </submittedName>
</protein>
<evidence type="ECO:0000256" key="1">
    <source>
        <dbReference type="SAM" id="MobiDB-lite"/>
    </source>
</evidence>
<gene>
    <name evidence="2" type="ORF">JBS370_LOCUS28511</name>
</gene>
<dbReference type="EMBL" id="CAJOBD010005742">
    <property type="protein sequence ID" value="CAF4041215.1"/>
    <property type="molecule type" value="Genomic_DNA"/>
</dbReference>
<dbReference type="AlphaFoldDB" id="A0A819R320"/>
<feature type="compositionally biased region" description="Basic and acidic residues" evidence="1">
    <location>
        <begin position="198"/>
        <end position="215"/>
    </location>
</feature>
<feature type="non-terminal residue" evidence="2">
    <location>
        <position position="313"/>
    </location>
</feature>
<organism evidence="2 3">
    <name type="scientific">Rotaria sordida</name>
    <dbReference type="NCBI Taxonomy" id="392033"/>
    <lineage>
        <taxon>Eukaryota</taxon>
        <taxon>Metazoa</taxon>
        <taxon>Spiralia</taxon>
        <taxon>Gnathifera</taxon>
        <taxon>Rotifera</taxon>
        <taxon>Eurotatoria</taxon>
        <taxon>Bdelloidea</taxon>
        <taxon>Philodinida</taxon>
        <taxon>Philodinidae</taxon>
        <taxon>Rotaria</taxon>
    </lineage>
</organism>